<dbReference type="AlphaFoldDB" id="A0A2K8Z0U3"/>
<protein>
    <submittedName>
        <fullName evidence="1">Uncharacterized protein</fullName>
    </submittedName>
</protein>
<gene>
    <name evidence="1" type="ORF">CWM47_17515</name>
</gene>
<keyword evidence="2" id="KW-1185">Reference proteome</keyword>
<name>A0A2K8Z0U3_9BACT</name>
<evidence type="ECO:0000313" key="2">
    <source>
        <dbReference type="Proteomes" id="UP000232883"/>
    </source>
</evidence>
<dbReference type="Proteomes" id="UP000232883">
    <property type="component" value="Chromosome"/>
</dbReference>
<proteinExistence type="predicted"/>
<dbReference type="EMBL" id="CP025096">
    <property type="protein sequence ID" value="AUD03469.1"/>
    <property type="molecule type" value="Genomic_DNA"/>
</dbReference>
<sequence>MEHEMGLGTGLELLINEPKGAVKMPTVDRPKTWPGHLTALAGLVEMGNSFYKTPVAVAQLN</sequence>
<accession>A0A2K8Z0U3</accession>
<dbReference type="RefSeq" id="WP_100989536.1">
    <property type="nucleotide sequence ID" value="NZ_CP025096.1"/>
</dbReference>
<reference evidence="1 2" key="1">
    <citation type="submission" date="2017-11" db="EMBL/GenBank/DDBJ databases">
        <title>Taxonomic description and genome sequences of Spirosoma HA7 sp. nov., isolated from pollen microhabitat of Corylus avellana.</title>
        <authorList>
            <person name="Ambika Manirajan B."/>
            <person name="Suarez C."/>
            <person name="Ratering S."/>
            <person name="Geissler-Plaum R."/>
            <person name="Cardinale M."/>
            <person name="Sylvia S."/>
        </authorList>
    </citation>
    <scope>NUCLEOTIDE SEQUENCE [LARGE SCALE GENOMIC DNA]</scope>
    <source>
        <strain evidence="1 2">HA7</strain>
    </source>
</reference>
<organism evidence="1 2">
    <name type="scientific">Spirosoma pollinicola</name>
    <dbReference type="NCBI Taxonomy" id="2057025"/>
    <lineage>
        <taxon>Bacteria</taxon>
        <taxon>Pseudomonadati</taxon>
        <taxon>Bacteroidota</taxon>
        <taxon>Cytophagia</taxon>
        <taxon>Cytophagales</taxon>
        <taxon>Cytophagaceae</taxon>
        <taxon>Spirosoma</taxon>
    </lineage>
</organism>
<dbReference type="KEGG" id="spir:CWM47_17515"/>
<evidence type="ECO:0000313" key="1">
    <source>
        <dbReference type="EMBL" id="AUD03469.1"/>
    </source>
</evidence>